<dbReference type="FunFam" id="3.30.428.10:FF:000005">
    <property type="entry name" value="Histidine triad nucleotide-binding protein 1"/>
    <property type="match status" value="1"/>
</dbReference>
<feature type="active site" description="Tele-AMP-histidine intermediate" evidence="1">
    <location>
        <position position="112"/>
    </location>
</feature>
<feature type="domain" description="HIT" evidence="4">
    <location>
        <begin position="18"/>
        <end position="126"/>
    </location>
</feature>
<accession>A0AAF3EHI4</accession>
<dbReference type="InterPro" id="IPR001310">
    <property type="entry name" value="Histidine_triad_HIT"/>
</dbReference>
<feature type="short sequence motif" description="Histidine triad motif" evidence="2 3">
    <location>
        <begin position="110"/>
        <end position="114"/>
    </location>
</feature>
<dbReference type="CDD" id="cd01276">
    <property type="entry name" value="PKCI_related"/>
    <property type="match status" value="1"/>
</dbReference>
<dbReference type="PANTHER" id="PTHR23089">
    <property type="entry name" value="HISTIDINE TRIAD HIT PROTEIN"/>
    <property type="match status" value="1"/>
</dbReference>
<evidence type="ECO:0000256" key="2">
    <source>
        <dbReference type="PIRSR" id="PIRSR601310-3"/>
    </source>
</evidence>
<dbReference type="GO" id="GO:0003824">
    <property type="term" value="F:catalytic activity"/>
    <property type="evidence" value="ECO:0007669"/>
    <property type="project" value="InterPro"/>
</dbReference>
<reference evidence="6" key="1">
    <citation type="submission" date="2024-02" db="UniProtKB">
        <authorList>
            <consortium name="WormBaseParasite"/>
        </authorList>
    </citation>
    <scope>IDENTIFICATION</scope>
</reference>
<sequence>MASEVEKAQTAQKGGDTLFGKIIRKEIPAKIIFEDDDVLAFHDVSPQAPVHFLVIPKKAIPSIEDASDVDASLLGKLLLTAKNVAKELHLDNGYRLVINNGKDGCQSVFHLHIHVLGGRQLQWPPG</sequence>
<dbReference type="PROSITE" id="PS00892">
    <property type="entry name" value="HIT_1"/>
    <property type="match status" value="1"/>
</dbReference>
<evidence type="ECO:0000259" key="4">
    <source>
        <dbReference type="PROSITE" id="PS51084"/>
    </source>
</evidence>
<evidence type="ECO:0000256" key="1">
    <source>
        <dbReference type="PIRSR" id="PIRSR601310-1"/>
    </source>
</evidence>
<dbReference type="Gene3D" id="3.30.428.10">
    <property type="entry name" value="HIT-like"/>
    <property type="match status" value="1"/>
</dbReference>
<dbReference type="PRINTS" id="PR00332">
    <property type="entry name" value="HISTRIAD"/>
</dbReference>
<organism evidence="5 6">
    <name type="scientific">Mesorhabditis belari</name>
    <dbReference type="NCBI Taxonomy" id="2138241"/>
    <lineage>
        <taxon>Eukaryota</taxon>
        <taxon>Metazoa</taxon>
        <taxon>Ecdysozoa</taxon>
        <taxon>Nematoda</taxon>
        <taxon>Chromadorea</taxon>
        <taxon>Rhabditida</taxon>
        <taxon>Rhabditina</taxon>
        <taxon>Rhabditomorpha</taxon>
        <taxon>Rhabditoidea</taxon>
        <taxon>Rhabditidae</taxon>
        <taxon>Mesorhabditinae</taxon>
        <taxon>Mesorhabditis</taxon>
    </lineage>
</organism>
<name>A0AAF3EHI4_9BILA</name>
<dbReference type="InterPro" id="IPR019808">
    <property type="entry name" value="Histidine_triad_CS"/>
</dbReference>
<evidence type="ECO:0000313" key="5">
    <source>
        <dbReference type="Proteomes" id="UP000887575"/>
    </source>
</evidence>
<dbReference type="SUPFAM" id="SSF54197">
    <property type="entry name" value="HIT-like"/>
    <property type="match status" value="1"/>
</dbReference>
<keyword evidence="5" id="KW-1185">Reference proteome</keyword>
<evidence type="ECO:0000256" key="3">
    <source>
        <dbReference type="PROSITE-ProRule" id="PRU00464"/>
    </source>
</evidence>
<dbReference type="PROSITE" id="PS51084">
    <property type="entry name" value="HIT_2"/>
    <property type="match status" value="1"/>
</dbReference>
<protein>
    <recommendedName>
        <fullName evidence="4">HIT domain-containing protein</fullName>
    </recommendedName>
</protein>
<dbReference type="Proteomes" id="UP000887575">
    <property type="component" value="Unassembled WGS sequence"/>
</dbReference>
<dbReference type="Pfam" id="PF01230">
    <property type="entry name" value="HIT"/>
    <property type="match status" value="1"/>
</dbReference>
<dbReference type="WBParaSite" id="MBELARI_LOCUS13463">
    <property type="protein sequence ID" value="MBELARI_LOCUS13463"/>
    <property type="gene ID" value="MBELARI_LOCUS13463"/>
</dbReference>
<dbReference type="InterPro" id="IPR011146">
    <property type="entry name" value="HIT-like"/>
</dbReference>
<dbReference type="InterPro" id="IPR036265">
    <property type="entry name" value="HIT-like_sf"/>
</dbReference>
<evidence type="ECO:0000313" key="6">
    <source>
        <dbReference type="WBParaSite" id="MBELARI_LOCUS13463"/>
    </source>
</evidence>
<proteinExistence type="predicted"/>
<dbReference type="AlphaFoldDB" id="A0AAF3EHI4"/>